<dbReference type="InterPro" id="IPR001466">
    <property type="entry name" value="Beta-lactam-related"/>
</dbReference>
<evidence type="ECO:0000259" key="1">
    <source>
        <dbReference type="Pfam" id="PF00144"/>
    </source>
</evidence>
<proteinExistence type="predicted"/>
<dbReference type="InterPro" id="IPR025282">
    <property type="entry name" value="DUF4214"/>
</dbReference>
<reference evidence="3 4" key="1">
    <citation type="submission" date="2018-04" db="EMBL/GenBank/DDBJ databases">
        <title>Genomic Encyclopedia of Archaeal and Bacterial Type Strains, Phase II (KMG-II): from individual species to whole genera.</title>
        <authorList>
            <person name="Goeker M."/>
        </authorList>
    </citation>
    <scope>NUCLEOTIDE SEQUENCE [LARGE SCALE GENOMIC DNA]</scope>
    <source>
        <strain evidence="3 4">DSM 12244</strain>
    </source>
</reference>
<dbReference type="OrthoDB" id="9795675at2"/>
<dbReference type="Pfam" id="PF00144">
    <property type="entry name" value="Beta-lactamase"/>
    <property type="match status" value="1"/>
</dbReference>
<evidence type="ECO:0000313" key="4">
    <source>
        <dbReference type="Proteomes" id="UP000244092"/>
    </source>
</evidence>
<dbReference type="SUPFAM" id="SSF51120">
    <property type="entry name" value="beta-Roll"/>
    <property type="match status" value="1"/>
</dbReference>
<dbReference type="Pfam" id="PF00353">
    <property type="entry name" value="HemolysinCabind"/>
    <property type="match status" value="1"/>
</dbReference>
<dbReference type="Proteomes" id="UP000244092">
    <property type="component" value="Unassembled WGS sequence"/>
</dbReference>
<dbReference type="InterPro" id="IPR050491">
    <property type="entry name" value="AmpC-like"/>
</dbReference>
<dbReference type="InterPro" id="IPR038255">
    <property type="entry name" value="PBS_linker_sf"/>
</dbReference>
<evidence type="ECO:0000313" key="3">
    <source>
        <dbReference type="EMBL" id="PTX74556.1"/>
    </source>
</evidence>
<organism evidence="3 4">
    <name type="scientific">Sulfitobacter mediterraneus</name>
    <dbReference type="NCBI Taxonomy" id="83219"/>
    <lineage>
        <taxon>Bacteria</taxon>
        <taxon>Pseudomonadati</taxon>
        <taxon>Pseudomonadota</taxon>
        <taxon>Alphaproteobacteria</taxon>
        <taxon>Rhodobacterales</taxon>
        <taxon>Roseobacteraceae</taxon>
        <taxon>Sulfitobacter</taxon>
    </lineage>
</organism>
<dbReference type="EMBL" id="QBKU01000003">
    <property type="protein sequence ID" value="PTX74556.1"/>
    <property type="molecule type" value="Genomic_DNA"/>
</dbReference>
<dbReference type="GO" id="GO:0005509">
    <property type="term" value="F:calcium ion binding"/>
    <property type="evidence" value="ECO:0007669"/>
    <property type="project" value="InterPro"/>
</dbReference>
<dbReference type="Gene3D" id="1.10.3130.20">
    <property type="entry name" value="Phycobilisome linker domain"/>
    <property type="match status" value="1"/>
</dbReference>
<dbReference type="InterPro" id="IPR001343">
    <property type="entry name" value="Hemolysn_Ca-bd"/>
</dbReference>
<dbReference type="Gene3D" id="3.40.710.10">
    <property type="entry name" value="DD-peptidase/beta-lactamase superfamily"/>
    <property type="match status" value="1"/>
</dbReference>
<dbReference type="Gene3D" id="2.150.10.10">
    <property type="entry name" value="Serralysin-like metalloprotease, C-terminal"/>
    <property type="match status" value="1"/>
</dbReference>
<dbReference type="RefSeq" id="WP_025048472.1">
    <property type="nucleotide sequence ID" value="NZ_QBKU01000003.1"/>
</dbReference>
<evidence type="ECO:0000259" key="2">
    <source>
        <dbReference type="Pfam" id="PF13946"/>
    </source>
</evidence>
<dbReference type="InterPro" id="IPR012338">
    <property type="entry name" value="Beta-lactam/transpept-like"/>
</dbReference>
<dbReference type="InterPro" id="IPR011049">
    <property type="entry name" value="Serralysin-like_metalloprot_C"/>
</dbReference>
<dbReference type="PANTHER" id="PTHR46825:SF7">
    <property type="entry name" value="D-ALANYL-D-ALANINE CARBOXYPEPTIDASE"/>
    <property type="match status" value="1"/>
</dbReference>
<name>A0A2T6CGC1_9RHOB</name>
<dbReference type="Pfam" id="PF13946">
    <property type="entry name" value="DUF4214"/>
    <property type="match status" value="1"/>
</dbReference>
<dbReference type="PANTHER" id="PTHR46825">
    <property type="entry name" value="D-ALANYL-D-ALANINE-CARBOXYPEPTIDASE/ENDOPEPTIDASE AMPH"/>
    <property type="match status" value="1"/>
</dbReference>
<dbReference type="SUPFAM" id="SSF56601">
    <property type="entry name" value="beta-lactamase/transpeptidase-like"/>
    <property type="match status" value="1"/>
</dbReference>
<feature type="domain" description="DUF4214" evidence="2">
    <location>
        <begin position="570"/>
        <end position="629"/>
    </location>
</feature>
<dbReference type="AlphaFoldDB" id="A0A2T6CGC1"/>
<comment type="caution">
    <text evidence="3">The sequence shown here is derived from an EMBL/GenBank/DDBJ whole genome shotgun (WGS) entry which is preliminary data.</text>
</comment>
<sequence length="729" mass="76096">MTMIDPSPFLAPLETAIANFEGPAPAALVGVARGGLSAQTAAGVKTVGQDAPAEADAKFHIASQTKMMTAAVVLQLAAEGRFSLDDKLSDVMDVSPLAGIANIETATMHQLLTHSSGIPDYVSDFIGEAGIPALWMRLLMNPPQKVSVDEAIEFLIAQNAPAEFEPGQSTEYCNTGFLLFQLAIEHVTGQPLAEVFQNRIFDPLGMNDTSFPGIGRPDGIISSYNTMAGQLFDVTHLPIDDAGDGGVVSTTADMIKFMQALVVDRTLVPESQLDGLGHFFDAVGFGQGDFVGHNGGTVGTTSVTVVHMPTGTVISVALTHADQNQNLSSLFEQVKNNVLSDEGWSNPDIGDGPLEFAFTAADLGISEAPGSDATPQVQLDMDGVSLFLDGPLAELDTGNLTFSDGSILFVAEHSAAQFSVAQHAAEAMSADNQLIGQSGNNLLIGAHGNDALSGGAGDDWLDGAGGHDVARYDADQSQFTLTIGRDGTVLMDRSGVLGADKLISIEQLDFATGSIDVQALEGLANVPASDLLGIIELYTAYFNRAPDAAGLAFWGAAMANGTTLADAAALFMDQDETRAAYPDGLSNEAFADAVYQNVLGRMPDTEGKAFWVEVLDDAASGVGRDHFILAVLDGAKAAAPPDASAEFAAQQMIDQAYLEHKTDIGAYFAATRGMSELSGAKTVMEIFDGSLSSLNAARVEIDALYESAVAAEGGAFLVPIVGILDDPFL</sequence>
<accession>A0A2T6CGC1</accession>
<gene>
    <name evidence="3" type="ORF">C8N31_10332</name>
</gene>
<protein>
    <submittedName>
        <fullName evidence="3">CubicO group peptidase (Beta-lactamase class C family)</fullName>
    </submittedName>
</protein>
<feature type="domain" description="Beta-lactamase-related" evidence="1">
    <location>
        <begin position="24"/>
        <end position="322"/>
    </location>
</feature>